<feature type="transmembrane region" description="Helical" evidence="2">
    <location>
        <begin position="356"/>
        <end position="379"/>
    </location>
</feature>
<dbReference type="AlphaFoldDB" id="A0A2A9MAZ4"/>
<proteinExistence type="predicted"/>
<name>A0A2A9MAZ4_BESBE</name>
<keyword evidence="2" id="KW-0472">Membrane</keyword>
<evidence type="ECO:0008006" key="5">
    <source>
        <dbReference type="Google" id="ProtNLM"/>
    </source>
</evidence>
<sequence>MRRPWENSGLDAALDPAAGVAVAAGELCVFLQGGHCPPAARGVERTQRAGFPRRSAQENYVVAEGRHVTTHPFCIGYRPIQRLLFPLLGRVQRPAPCSSVSGAVCVFFSDNMPQPAQVAARAPRARSCGVVAVAARSLSSSDPDRSSSPSPSSSAFAPHSVSRGVRRSSFLPLPLSVSALPLLCVLLLSSELPPSKPILPWTPACASLEQTEPSTTLFWPDFPEQGLGPTTVPWKLTQNGASPGEHRESPVRRRVVGAVYGAVSPRPRRAARGGDGETAQATQRDAHVQQLPRPAAGDRAALEMGFAERSRSLYRRRERAQSGGDRPEGVQRLEEAKATTRSHAAAGRKRQLRRNVLIALSGLVALGAVVAGALLNVVAPELREEEEDAEIDGAASSFSLAGVSTQGLRTHGVLSDIVLREDAPLGFSGMRHRTL</sequence>
<evidence type="ECO:0000256" key="2">
    <source>
        <dbReference type="SAM" id="Phobius"/>
    </source>
</evidence>
<reference evidence="3 4" key="1">
    <citation type="submission" date="2017-09" db="EMBL/GenBank/DDBJ databases">
        <title>Genome sequencing of Besnoitia besnoiti strain Bb-Ger1.</title>
        <authorList>
            <person name="Schares G."/>
            <person name="Venepally P."/>
            <person name="Lorenzi H.A."/>
        </authorList>
    </citation>
    <scope>NUCLEOTIDE SEQUENCE [LARGE SCALE GENOMIC DNA]</scope>
    <source>
        <strain evidence="3 4">Bb-Ger1</strain>
    </source>
</reference>
<feature type="region of interest" description="Disordered" evidence="1">
    <location>
        <begin position="262"/>
        <end position="299"/>
    </location>
</feature>
<feature type="region of interest" description="Disordered" evidence="1">
    <location>
        <begin position="139"/>
        <end position="159"/>
    </location>
</feature>
<evidence type="ECO:0000313" key="3">
    <source>
        <dbReference type="EMBL" id="PFH33481.1"/>
    </source>
</evidence>
<dbReference type="EMBL" id="NWUJ01000008">
    <property type="protein sequence ID" value="PFH33481.1"/>
    <property type="molecule type" value="Genomic_DNA"/>
</dbReference>
<dbReference type="KEGG" id="bbes:BESB_076980"/>
<dbReference type="GeneID" id="40312624"/>
<accession>A0A2A9MAZ4</accession>
<keyword evidence="2" id="KW-0812">Transmembrane</keyword>
<keyword evidence="2" id="KW-1133">Transmembrane helix</keyword>
<dbReference type="VEuPathDB" id="ToxoDB:BESB_076980"/>
<evidence type="ECO:0000256" key="1">
    <source>
        <dbReference type="SAM" id="MobiDB-lite"/>
    </source>
</evidence>
<organism evidence="3 4">
    <name type="scientific">Besnoitia besnoiti</name>
    <name type="common">Apicomplexan protozoan</name>
    <dbReference type="NCBI Taxonomy" id="94643"/>
    <lineage>
        <taxon>Eukaryota</taxon>
        <taxon>Sar</taxon>
        <taxon>Alveolata</taxon>
        <taxon>Apicomplexa</taxon>
        <taxon>Conoidasida</taxon>
        <taxon>Coccidia</taxon>
        <taxon>Eucoccidiorida</taxon>
        <taxon>Eimeriorina</taxon>
        <taxon>Sarcocystidae</taxon>
        <taxon>Besnoitia</taxon>
    </lineage>
</organism>
<protein>
    <recommendedName>
        <fullName evidence="5">Transmembrane protein</fullName>
    </recommendedName>
</protein>
<gene>
    <name evidence="3" type="ORF">BESB_076980</name>
</gene>
<comment type="caution">
    <text evidence="3">The sequence shown here is derived from an EMBL/GenBank/DDBJ whole genome shotgun (WGS) entry which is preliminary data.</text>
</comment>
<evidence type="ECO:0000313" key="4">
    <source>
        <dbReference type="Proteomes" id="UP000224006"/>
    </source>
</evidence>
<feature type="compositionally biased region" description="Basic and acidic residues" evidence="1">
    <location>
        <begin position="325"/>
        <end position="338"/>
    </location>
</feature>
<feature type="region of interest" description="Disordered" evidence="1">
    <location>
        <begin position="313"/>
        <end position="347"/>
    </location>
</feature>
<keyword evidence="4" id="KW-1185">Reference proteome</keyword>
<dbReference type="RefSeq" id="XP_029217490.1">
    <property type="nucleotide sequence ID" value="XM_029366059.1"/>
</dbReference>
<dbReference type="Proteomes" id="UP000224006">
    <property type="component" value="Chromosome VII"/>
</dbReference>